<dbReference type="InterPro" id="IPR001680">
    <property type="entry name" value="WD40_rpt"/>
</dbReference>
<evidence type="ECO:0000256" key="6">
    <source>
        <dbReference type="ARBA" id="ARBA00025767"/>
    </source>
</evidence>
<evidence type="ECO:0000313" key="8">
    <source>
        <dbReference type="EMBL" id="TFY60977.1"/>
    </source>
</evidence>
<evidence type="ECO:0000256" key="2">
    <source>
        <dbReference type="ARBA" id="ARBA00022552"/>
    </source>
</evidence>
<dbReference type="SUPFAM" id="SSF50978">
    <property type="entry name" value="WD40 repeat-like"/>
    <property type="match status" value="1"/>
</dbReference>
<dbReference type="Proteomes" id="UP000298390">
    <property type="component" value="Unassembled WGS sequence"/>
</dbReference>
<dbReference type="Gene3D" id="2.130.10.10">
    <property type="entry name" value="YVTN repeat-like/Quinoprotein amine dehydrogenase"/>
    <property type="match status" value="1"/>
</dbReference>
<keyword evidence="2" id="KW-0698">rRNA processing</keyword>
<gene>
    <name evidence="8" type="ORF">EVJ58_g4796</name>
</gene>
<feature type="region of interest" description="Disordered" evidence="7">
    <location>
        <begin position="1"/>
        <end position="204"/>
    </location>
</feature>
<feature type="compositionally biased region" description="Acidic residues" evidence="7">
    <location>
        <begin position="107"/>
        <end position="125"/>
    </location>
</feature>
<protein>
    <submittedName>
        <fullName evidence="8">Uncharacterized protein</fullName>
    </submittedName>
</protein>
<evidence type="ECO:0000256" key="3">
    <source>
        <dbReference type="ARBA" id="ARBA00022574"/>
    </source>
</evidence>
<evidence type="ECO:0000256" key="1">
    <source>
        <dbReference type="ARBA" id="ARBA00004604"/>
    </source>
</evidence>
<dbReference type="AlphaFoldDB" id="A0A4Y9YHB1"/>
<dbReference type="PANTHER" id="PTHR18359:SF0">
    <property type="entry name" value="U3 SMALL NUCLEOLAR RNA-ASSOCIATED PROTEIN 18 HOMOLOG"/>
    <property type="match status" value="1"/>
</dbReference>
<dbReference type="InterPro" id="IPR045161">
    <property type="entry name" value="Utp18"/>
</dbReference>
<evidence type="ECO:0000313" key="9">
    <source>
        <dbReference type="Proteomes" id="UP000298390"/>
    </source>
</evidence>
<feature type="compositionally biased region" description="Basic residues" evidence="7">
    <location>
        <begin position="224"/>
        <end position="238"/>
    </location>
</feature>
<feature type="compositionally biased region" description="Basic and acidic residues" evidence="7">
    <location>
        <begin position="190"/>
        <end position="204"/>
    </location>
</feature>
<comment type="caution">
    <text evidence="8">The sequence shown here is derived from an EMBL/GenBank/DDBJ whole genome shotgun (WGS) entry which is preliminary data.</text>
</comment>
<dbReference type="GO" id="GO:0032040">
    <property type="term" value="C:small-subunit processome"/>
    <property type="evidence" value="ECO:0007669"/>
    <property type="project" value="TreeGrafter"/>
</dbReference>
<comment type="subcellular location">
    <subcellularLocation>
        <location evidence="1">Nucleus</location>
        <location evidence="1">Nucleolus</location>
    </subcellularLocation>
</comment>
<dbReference type="SMART" id="SM00320">
    <property type="entry name" value="WD40"/>
    <property type="match status" value="6"/>
</dbReference>
<dbReference type="EMBL" id="SEKV01000228">
    <property type="protein sequence ID" value="TFY60977.1"/>
    <property type="molecule type" value="Genomic_DNA"/>
</dbReference>
<dbReference type="InterPro" id="IPR036322">
    <property type="entry name" value="WD40_repeat_dom_sf"/>
</dbReference>
<keyword evidence="5" id="KW-0539">Nucleus</keyword>
<dbReference type="STRING" id="34475.A0A4Y9YHB1"/>
<comment type="similarity">
    <text evidence="6">Belongs to the WD repeat UTP18 family.</text>
</comment>
<feature type="compositionally biased region" description="Low complexity" evidence="7">
    <location>
        <begin position="58"/>
        <end position="68"/>
    </location>
</feature>
<feature type="region of interest" description="Disordered" evidence="7">
    <location>
        <begin position="221"/>
        <end position="252"/>
    </location>
</feature>
<keyword evidence="4" id="KW-0677">Repeat</keyword>
<feature type="compositionally biased region" description="Basic and acidic residues" evidence="7">
    <location>
        <begin position="128"/>
        <end position="140"/>
    </location>
</feature>
<evidence type="ECO:0000256" key="5">
    <source>
        <dbReference type="ARBA" id="ARBA00023242"/>
    </source>
</evidence>
<feature type="compositionally biased region" description="Acidic residues" evidence="7">
    <location>
        <begin position="141"/>
        <end position="155"/>
    </location>
</feature>
<dbReference type="GO" id="GO:0006364">
    <property type="term" value="P:rRNA processing"/>
    <property type="evidence" value="ECO:0007669"/>
    <property type="project" value="UniProtKB-KW"/>
</dbReference>
<organism evidence="8 9">
    <name type="scientific">Rhodofomes roseus</name>
    <dbReference type="NCBI Taxonomy" id="34475"/>
    <lineage>
        <taxon>Eukaryota</taxon>
        <taxon>Fungi</taxon>
        <taxon>Dikarya</taxon>
        <taxon>Basidiomycota</taxon>
        <taxon>Agaricomycotina</taxon>
        <taxon>Agaricomycetes</taxon>
        <taxon>Polyporales</taxon>
        <taxon>Rhodofomes</taxon>
    </lineage>
</organism>
<dbReference type="GO" id="GO:0034388">
    <property type="term" value="C:Pwp2p-containing subcomplex of 90S preribosome"/>
    <property type="evidence" value="ECO:0007669"/>
    <property type="project" value="TreeGrafter"/>
</dbReference>
<evidence type="ECO:0000256" key="7">
    <source>
        <dbReference type="SAM" id="MobiDB-lite"/>
    </source>
</evidence>
<reference evidence="8 9" key="1">
    <citation type="submission" date="2019-01" db="EMBL/GenBank/DDBJ databases">
        <title>Genome sequencing of the rare red list fungi Fomitopsis rosea.</title>
        <authorList>
            <person name="Buettner E."/>
            <person name="Kellner H."/>
        </authorList>
    </citation>
    <scope>NUCLEOTIDE SEQUENCE [LARGE SCALE GENOMIC DNA]</scope>
    <source>
        <strain evidence="8 9">DSM 105464</strain>
    </source>
</reference>
<name>A0A4Y9YHB1_9APHY</name>
<dbReference type="InterPro" id="IPR015943">
    <property type="entry name" value="WD40/YVTN_repeat-like_dom_sf"/>
</dbReference>
<evidence type="ECO:0000256" key="4">
    <source>
        <dbReference type="ARBA" id="ARBA00022737"/>
    </source>
</evidence>
<feature type="compositionally biased region" description="Basic residues" evidence="7">
    <location>
        <begin position="1"/>
        <end position="11"/>
    </location>
</feature>
<sequence>MAKHPRKKQRTAKASGDAPGPANVQPLGSKVSLLDDSSKDDEERRLESMLFGTAYDPSSSKGKGVLVVSDEDDEDVDQRGEKELQNMLDTDLFFVDDAVGQRPDLDVQSEPDAEQSNDEDEDAWTGEEATRSTHENRSEKEGDDESQSDDEESEAEAPTASKRKGPAWTDPDDPSLQVSLAGEKRRRKLRDAATEDVVGGRDYERRLRRQFEKINPTPEWAAAARKKLRPTKAKRRRPSTSSASETDEDEALPDVLADAKGVLQQGRKANAIPQGILSIERLRDANLAAKSEGEVKAVQFHPSPEVPVLLVASADRRLRLFNINGHTNPHLQTVHIPELPVTTAMFHPGGTSILLTGPRPFYYTYDLMSGTTLRSPRGLWGTTFANTNPAAQDASMEICAFEPSGEVLAVAGRGGQIHLVDWQAGQGQVVGNVKMNSAVKSLWWATDGSGQLMTLGEDSEVYVWDVGERKCVKRWKDDGGFGSRLMQGGNAGRYLATGSRTGIVNVYGSEGVSPLGSNNPKPLKTLGNLTTAITSLRFNHNSQLLAIASNTKKDQMRMIHLPTLTAFSNWPTSSTPLGHVTSVDFSARSEYVAIGNNRGRVLLYQLKDFSAQ</sequence>
<keyword evidence="3" id="KW-0853">WD repeat</keyword>
<proteinExistence type="inferred from homology"/>
<accession>A0A4Y9YHB1</accession>
<dbReference type="PANTHER" id="PTHR18359">
    <property type="entry name" value="WD-REPEAT PROTEIN-RELATED"/>
    <property type="match status" value="1"/>
</dbReference>